<dbReference type="InterPro" id="IPR036866">
    <property type="entry name" value="RibonucZ/Hydroxyglut_hydro"/>
</dbReference>
<evidence type="ECO:0000313" key="3">
    <source>
        <dbReference type="Proteomes" id="UP000253570"/>
    </source>
</evidence>
<dbReference type="PANTHER" id="PTHR42663">
    <property type="entry name" value="HYDROLASE C777.06C-RELATED-RELATED"/>
    <property type="match status" value="1"/>
</dbReference>
<dbReference type="Pfam" id="PF12706">
    <property type="entry name" value="Lactamase_B_2"/>
    <property type="match status" value="1"/>
</dbReference>
<gene>
    <name evidence="2" type="ORF">DBW71_05815</name>
</gene>
<evidence type="ECO:0000259" key="1">
    <source>
        <dbReference type="Pfam" id="PF12706"/>
    </source>
</evidence>
<dbReference type="InterPro" id="IPR001279">
    <property type="entry name" value="Metallo-B-lactamas"/>
</dbReference>
<organism evidence="2 3">
    <name type="scientific">PS1 clade bacterium</name>
    <dbReference type="NCBI Taxonomy" id="2175152"/>
    <lineage>
        <taxon>Bacteria</taxon>
        <taxon>Pseudomonadati</taxon>
        <taxon>Pseudomonadota</taxon>
        <taxon>Alphaproteobacteria</taxon>
        <taxon>PS1 clade</taxon>
    </lineage>
</organism>
<dbReference type="Proteomes" id="UP000253570">
    <property type="component" value="Unassembled WGS sequence"/>
</dbReference>
<keyword evidence="2" id="KW-0378">Hydrolase</keyword>
<dbReference type="AlphaFoldDB" id="A0A368DM13"/>
<dbReference type="EMBL" id="QOQD01000016">
    <property type="protein sequence ID" value="RCL72235.1"/>
    <property type="molecule type" value="Genomic_DNA"/>
</dbReference>
<evidence type="ECO:0000313" key="2">
    <source>
        <dbReference type="EMBL" id="RCL72235.1"/>
    </source>
</evidence>
<name>A0A368DM13_9PROT</name>
<sequence>MSDYMQITILGCSSSTGVPRVGNDWGLCDPEVSENMRSRCSILIERIQGDKKTSIVIDTGPDFRMQMNRAEVKKIDAVFYTHEHADHTHGIDDLRMYALRDKKRIDVYASQNTSKNLMDKFGYCFTNNSNGAYPPILNLNIVEHGIKYTIDGDGGTIDITPVNQIHGNIFSFGFKINNVVYSSDISDIPAKSSKYIEKSDLWIVDSLRWDAHPTHFHVDKALDLIQKLYVKEAILTNLHIDLDYKILKNYLPKNVSPAYDGLIIKFN</sequence>
<accession>A0A368DM13</accession>
<dbReference type="CDD" id="cd16279">
    <property type="entry name" value="metallo-hydrolase-like_MBL-fold"/>
    <property type="match status" value="1"/>
</dbReference>
<protein>
    <submittedName>
        <fullName evidence="2">MBL fold metallo-hydrolase</fullName>
    </submittedName>
</protein>
<dbReference type="Gene3D" id="3.60.15.10">
    <property type="entry name" value="Ribonuclease Z/Hydroxyacylglutathione hydrolase-like"/>
    <property type="match status" value="1"/>
</dbReference>
<dbReference type="SUPFAM" id="SSF56281">
    <property type="entry name" value="Metallo-hydrolase/oxidoreductase"/>
    <property type="match status" value="1"/>
</dbReference>
<dbReference type="PANTHER" id="PTHR42663:SF6">
    <property type="entry name" value="HYDROLASE C777.06C-RELATED"/>
    <property type="match status" value="1"/>
</dbReference>
<feature type="domain" description="Metallo-beta-lactamase" evidence="1">
    <location>
        <begin position="54"/>
        <end position="236"/>
    </location>
</feature>
<comment type="caution">
    <text evidence="2">The sequence shown here is derived from an EMBL/GenBank/DDBJ whole genome shotgun (WGS) entry which is preliminary data.</text>
</comment>
<proteinExistence type="predicted"/>
<dbReference type="GO" id="GO:0016787">
    <property type="term" value="F:hydrolase activity"/>
    <property type="evidence" value="ECO:0007669"/>
    <property type="project" value="UniProtKB-KW"/>
</dbReference>
<reference evidence="2 3" key="1">
    <citation type="journal article" date="2018" name="Microbiome">
        <title>Fine metagenomic profile of the Mediterranean stratified and mixed water columns revealed by assembly and recruitment.</title>
        <authorList>
            <person name="Haro-Moreno J.M."/>
            <person name="Lopez-Perez M."/>
            <person name="De La Torre J.R."/>
            <person name="Picazo A."/>
            <person name="Camacho A."/>
            <person name="Rodriguez-Valera F."/>
        </authorList>
    </citation>
    <scope>NUCLEOTIDE SEQUENCE [LARGE SCALE GENOMIC DNA]</scope>
    <source>
        <strain evidence="2">MED-G57</strain>
    </source>
</reference>